<proteinExistence type="predicted"/>
<keyword evidence="3" id="KW-1185">Reference proteome</keyword>
<accession>G2R8M0</accession>
<evidence type="ECO:0008006" key="4">
    <source>
        <dbReference type="Google" id="ProtNLM"/>
    </source>
</evidence>
<dbReference type="STRING" id="578455.G2R8M0"/>
<sequence>MGFGIVGFPSRREEDERTGYPTNRHETALNTTDDTTDRSAAVTTCDGSSYENRASPASPLVEDCLKFRDIVSGPGTCGRDGEASYFKVGNNNIRALIADSIDQFRWADNGVDRVAAKGFMSCDPDGLQSGWGIYHT</sequence>
<dbReference type="GeneID" id="11516346"/>
<dbReference type="Proteomes" id="UP000008181">
    <property type="component" value="Chromosome 3"/>
</dbReference>
<dbReference type="EMBL" id="CP003011">
    <property type="protein sequence ID" value="AEO67435.1"/>
    <property type="molecule type" value="Genomic_DNA"/>
</dbReference>
<name>G2R8M0_THETT</name>
<reference evidence="2 3" key="1">
    <citation type="journal article" date="2011" name="Nat. Biotechnol.">
        <title>Comparative genomic analysis of the thermophilic biomass-degrading fungi Myceliophthora thermophila and Thielavia terrestris.</title>
        <authorList>
            <person name="Berka R.M."/>
            <person name="Grigoriev I.V."/>
            <person name="Otillar R."/>
            <person name="Salamov A."/>
            <person name="Grimwood J."/>
            <person name="Reid I."/>
            <person name="Ishmael N."/>
            <person name="John T."/>
            <person name="Darmond C."/>
            <person name="Moisan M.-C."/>
            <person name="Henrissat B."/>
            <person name="Coutinho P.M."/>
            <person name="Lombard V."/>
            <person name="Natvig D.O."/>
            <person name="Lindquist E."/>
            <person name="Schmutz J."/>
            <person name="Lucas S."/>
            <person name="Harris P."/>
            <person name="Powlowski J."/>
            <person name="Bellemare A."/>
            <person name="Taylor D."/>
            <person name="Butler G."/>
            <person name="de Vries R.P."/>
            <person name="Allijn I.E."/>
            <person name="van den Brink J."/>
            <person name="Ushinsky S."/>
            <person name="Storms R."/>
            <person name="Powell A.J."/>
            <person name="Paulsen I.T."/>
            <person name="Elbourne L.D.H."/>
            <person name="Baker S.E."/>
            <person name="Magnuson J."/>
            <person name="LaBoissiere S."/>
            <person name="Clutterbuck A.J."/>
            <person name="Martinez D."/>
            <person name="Wogulis M."/>
            <person name="de Leon A.L."/>
            <person name="Rey M.W."/>
            <person name="Tsang A."/>
        </authorList>
    </citation>
    <scope>NUCLEOTIDE SEQUENCE [LARGE SCALE GENOMIC DNA]</scope>
    <source>
        <strain evidence="3">ATCC 38088 / NRRL 8126</strain>
    </source>
</reference>
<gene>
    <name evidence="2" type="ORF">THITE_160936</name>
</gene>
<dbReference type="RefSeq" id="XP_003653771.1">
    <property type="nucleotide sequence ID" value="XM_003653723.1"/>
</dbReference>
<organism evidence="2 3">
    <name type="scientific">Thermothielavioides terrestris (strain ATCC 38088 / NRRL 8126)</name>
    <name type="common">Thielavia terrestris</name>
    <dbReference type="NCBI Taxonomy" id="578455"/>
    <lineage>
        <taxon>Eukaryota</taxon>
        <taxon>Fungi</taxon>
        <taxon>Dikarya</taxon>
        <taxon>Ascomycota</taxon>
        <taxon>Pezizomycotina</taxon>
        <taxon>Sordariomycetes</taxon>
        <taxon>Sordariomycetidae</taxon>
        <taxon>Sordariales</taxon>
        <taxon>Chaetomiaceae</taxon>
        <taxon>Thermothielavioides</taxon>
        <taxon>Thermothielavioides terrestris</taxon>
    </lineage>
</organism>
<evidence type="ECO:0000313" key="2">
    <source>
        <dbReference type="EMBL" id="AEO67435.1"/>
    </source>
</evidence>
<dbReference type="KEGG" id="ttt:THITE_160936"/>
<evidence type="ECO:0000313" key="3">
    <source>
        <dbReference type="Proteomes" id="UP000008181"/>
    </source>
</evidence>
<feature type="compositionally biased region" description="Basic and acidic residues" evidence="1">
    <location>
        <begin position="10"/>
        <end position="27"/>
    </location>
</feature>
<protein>
    <recommendedName>
        <fullName evidence="4">Ecp2 effector protein domain-containing protein</fullName>
    </recommendedName>
</protein>
<dbReference type="HOGENOM" id="CLU_1876871_0_0_1"/>
<dbReference type="OrthoDB" id="4557217at2759"/>
<evidence type="ECO:0000256" key="1">
    <source>
        <dbReference type="SAM" id="MobiDB-lite"/>
    </source>
</evidence>
<feature type="region of interest" description="Disordered" evidence="1">
    <location>
        <begin position="1"/>
        <end position="40"/>
    </location>
</feature>
<dbReference type="AlphaFoldDB" id="G2R8M0"/>